<keyword evidence="1" id="KW-1133">Transmembrane helix</keyword>
<keyword evidence="3" id="KW-1185">Reference proteome</keyword>
<gene>
    <name evidence="2" type="ORF">D915_008537</name>
</gene>
<accession>A0A4E0R066</accession>
<evidence type="ECO:0000313" key="2">
    <source>
        <dbReference type="EMBL" id="THD20835.1"/>
    </source>
</evidence>
<sequence length="395" mass="43574">MLDDMNPSMVDHLMCLGSSIPSTASAKPSDSVENVPFSTTGVFPPITHSRERNPITVCLASLVFLVVSAVIATVFSTLILPLCLLAALIRRIGLCWANFCWFPSTTLCCRCCRPQRRLINSNNLFHLFIARLYPIPNGDDTEANMTWCRCEPISNPIGPAQTYYALSAAELRWLPPVPTLSIPSSLQQTLRSPYPSKSQYLNCSSLENSMPLYCAENPPLILICLRFGAPGVQLTKLREVIATRLFPFQSTPSSLASSTHESCLSDKFNLGGPGTSESHPRANSLTPPGDALVRLTQCLTCLSTGYAWQPCNAFRIDEHVLPVPATCLSEASDKTTRFVHFTTSDSLRDGCPVPVRVESVVSAISQLPFLIHRPLWQVYLLEKFQDVSHRVSKCR</sequence>
<evidence type="ECO:0000256" key="1">
    <source>
        <dbReference type="SAM" id="Phobius"/>
    </source>
</evidence>
<dbReference type="Proteomes" id="UP000230066">
    <property type="component" value="Unassembled WGS sequence"/>
</dbReference>
<evidence type="ECO:0000313" key="3">
    <source>
        <dbReference type="Proteomes" id="UP000230066"/>
    </source>
</evidence>
<keyword evidence="1" id="KW-0812">Transmembrane</keyword>
<organism evidence="2 3">
    <name type="scientific">Fasciola hepatica</name>
    <name type="common">Liver fluke</name>
    <dbReference type="NCBI Taxonomy" id="6192"/>
    <lineage>
        <taxon>Eukaryota</taxon>
        <taxon>Metazoa</taxon>
        <taxon>Spiralia</taxon>
        <taxon>Lophotrochozoa</taxon>
        <taxon>Platyhelminthes</taxon>
        <taxon>Trematoda</taxon>
        <taxon>Digenea</taxon>
        <taxon>Plagiorchiida</taxon>
        <taxon>Echinostomata</taxon>
        <taxon>Echinostomatoidea</taxon>
        <taxon>Fasciolidae</taxon>
        <taxon>Fasciola</taxon>
    </lineage>
</organism>
<proteinExistence type="predicted"/>
<feature type="transmembrane region" description="Helical" evidence="1">
    <location>
        <begin position="62"/>
        <end position="89"/>
    </location>
</feature>
<name>A0A4E0R066_FASHE</name>
<dbReference type="AlphaFoldDB" id="A0A4E0R066"/>
<reference evidence="2" key="1">
    <citation type="submission" date="2019-03" db="EMBL/GenBank/DDBJ databases">
        <title>Improved annotation for the trematode Fasciola hepatica.</title>
        <authorList>
            <person name="Choi Y.-J."/>
            <person name="Martin J."/>
            <person name="Mitreva M."/>
        </authorList>
    </citation>
    <scope>NUCLEOTIDE SEQUENCE [LARGE SCALE GENOMIC DNA]</scope>
</reference>
<protein>
    <submittedName>
        <fullName evidence="2">Uncharacterized protein</fullName>
    </submittedName>
</protein>
<keyword evidence="1" id="KW-0472">Membrane</keyword>
<dbReference type="EMBL" id="JXXN02004150">
    <property type="protein sequence ID" value="THD20835.1"/>
    <property type="molecule type" value="Genomic_DNA"/>
</dbReference>
<comment type="caution">
    <text evidence="2">The sequence shown here is derived from an EMBL/GenBank/DDBJ whole genome shotgun (WGS) entry which is preliminary data.</text>
</comment>